<evidence type="ECO:0000313" key="2">
    <source>
        <dbReference type="Proteomes" id="UP000821866"/>
    </source>
</evidence>
<proteinExistence type="predicted"/>
<dbReference type="Proteomes" id="UP000821866">
    <property type="component" value="Chromosome 1"/>
</dbReference>
<name>A0A9J6EXZ8_RHIMP</name>
<sequence>MVSPVAPPKLLQGSSARPNACHSNWHLQATESKPPPYAMQVVSLLAQELDHFALRATGSLYSTLSSTVASELPEFRRFQDHAVHWVETVNGLGTRFAWPDYRKCMPCLSRDLTCVPAGLLWSFRHNADVIKHSTRATWDNATTTISLAERTPSWCDTSHVTSGGSFWRTSDIWHIGGTA</sequence>
<organism evidence="1 2">
    <name type="scientific">Rhipicephalus microplus</name>
    <name type="common">Cattle tick</name>
    <name type="synonym">Boophilus microplus</name>
    <dbReference type="NCBI Taxonomy" id="6941"/>
    <lineage>
        <taxon>Eukaryota</taxon>
        <taxon>Metazoa</taxon>
        <taxon>Ecdysozoa</taxon>
        <taxon>Arthropoda</taxon>
        <taxon>Chelicerata</taxon>
        <taxon>Arachnida</taxon>
        <taxon>Acari</taxon>
        <taxon>Parasitiformes</taxon>
        <taxon>Ixodida</taxon>
        <taxon>Ixodoidea</taxon>
        <taxon>Ixodidae</taxon>
        <taxon>Rhipicephalinae</taxon>
        <taxon>Rhipicephalus</taxon>
        <taxon>Boophilus</taxon>
    </lineage>
</organism>
<comment type="caution">
    <text evidence="1">The sequence shown here is derived from an EMBL/GenBank/DDBJ whole genome shotgun (WGS) entry which is preliminary data.</text>
</comment>
<dbReference type="EMBL" id="JABSTU010000001">
    <property type="protein sequence ID" value="KAH8039366.1"/>
    <property type="molecule type" value="Genomic_DNA"/>
</dbReference>
<reference evidence="1" key="2">
    <citation type="submission" date="2021-09" db="EMBL/GenBank/DDBJ databases">
        <authorList>
            <person name="Jia N."/>
            <person name="Wang J."/>
            <person name="Shi W."/>
            <person name="Du L."/>
            <person name="Sun Y."/>
            <person name="Zhan W."/>
            <person name="Jiang J."/>
            <person name="Wang Q."/>
            <person name="Zhang B."/>
            <person name="Ji P."/>
            <person name="Sakyi L.B."/>
            <person name="Cui X."/>
            <person name="Yuan T."/>
            <person name="Jiang B."/>
            <person name="Yang W."/>
            <person name="Lam T.T.-Y."/>
            <person name="Chang Q."/>
            <person name="Ding S."/>
            <person name="Wang X."/>
            <person name="Zhu J."/>
            <person name="Ruan X."/>
            <person name="Zhao L."/>
            <person name="Wei J."/>
            <person name="Que T."/>
            <person name="Du C."/>
            <person name="Cheng J."/>
            <person name="Dai P."/>
            <person name="Han X."/>
            <person name="Huang E."/>
            <person name="Gao Y."/>
            <person name="Liu J."/>
            <person name="Shao H."/>
            <person name="Ye R."/>
            <person name="Li L."/>
            <person name="Wei W."/>
            <person name="Wang X."/>
            <person name="Wang C."/>
            <person name="Huo Q."/>
            <person name="Li W."/>
            <person name="Guo W."/>
            <person name="Chen H."/>
            <person name="Chen S."/>
            <person name="Zhou L."/>
            <person name="Zhou L."/>
            <person name="Ni X."/>
            <person name="Tian J."/>
            <person name="Zhou Y."/>
            <person name="Sheng Y."/>
            <person name="Liu T."/>
            <person name="Pan Y."/>
            <person name="Xia L."/>
            <person name="Li J."/>
            <person name="Zhao F."/>
            <person name="Cao W."/>
        </authorList>
    </citation>
    <scope>NUCLEOTIDE SEQUENCE</scope>
    <source>
        <strain evidence="1">Rmic-2018</strain>
        <tissue evidence="1">Larvae</tissue>
    </source>
</reference>
<gene>
    <name evidence="1" type="ORF">HPB51_005727</name>
</gene>
<reference evidence="1" key="1">
    <citation type="journal article" date="2020" name="Cell">
        <title>Large-Scale Comparative Analyses of Tick Genomes Elucidate Their Genetic Diversity and Vector Capacities.</title>
        <authorList>
            <consortium name="Tick Genome and Microbiome Consortium (TIGMIC)"/>
            <person name="Jia N."/>
            <person name="Wang J."/>
            <person name="Shi W."/>
            <person name="Du L."/>
            <person name="Sun Y."/>
            <person name="Zhan W."/>
            <person name="Jiang J.F."/>
            <person name="Wang Q."/>
            <person name="Zhang B."/>
            <person name="Ji P."/>
            <person name="Bell-Sakyi L."/>
            <person name="Cui X.M."/>
            <person name="Yuan T.T."/>
            <person name="Jiang B.G."/>
            <person name="Yang W.F."/>
            <person name="Lam T.T."/>
            <person name="Chang Q.C."/>
            <person name="Ding S.J."/>
            <person name="Wang X.J."/>
            <person name="Zhu J.G."/>
            <person name="Ruan X.D."/>
            <person name="Zhao L."/>
            <person name="Wei J.T."/>
            <person name="Ye R.Z."/>
            <person name="Que T.C."/>
            <person name="Du C.H."/>
            <person name="Zhou Y.H."/>
            <person name="Cheng J.X."/>
            <person name="Dai P.F."/>
            <person name="Guo W.B."/>
            <person name="Han X.H."/>
            <person name="Huang E.J."/>
            <person name="Li L.F."/>
            <person name="Wei W."/>
            <person name="Gao Y.C."/>
            <person name="Liu J.Z."/>
            <person name="Shao H.Z."/>
            <person name="Wang X."/>
            <person name="Wang C.C."/>
            <person name="Yang T.C."/>
            <person name="Huo Q.B."/>
            <person name="Li W."/>
            <person name="Chen H.Y."/>
            <person name="Chen S.E."/>
            <person name="Zhou L.G."/>
            <person name="Ni X.B."/>
            <person name="Tian J.H."/>
            <person name="Sheng Y."/>
            <person name="Liu T."/>
            <person name="Pan Y.S."/>
            <person name="Xia L.Y."/>
            <person name="Li J."/>
            <person name="Zhao F."/>
            <person name="Cao W.C."/>
        </authorList>
    </citation>
    <scope>NUCLEOTIDE SEQUENCE</scope>
    <source>
        <strain evidence="1">Rmic-2018</strain>
    </source>
</reference>
<keyword evidence="2" id="KW-1185">Reference proteome</keyword>
<dbReference type="AlphaFoldDB" id="A0A9J6EXZ8"/>
<protein>
    <submittedName>
        <fullName evidence="1">Uncharacterized protein</fullName>
    </submittedName>
</protein>
<accession>A0A9J6EXZ8</accession>
<evidence type="ECO:0000313" key="1">
    <source>
        <dbReference type="EMBL" id="KAH8039366.1"/>
    </source>
</evidence>